<reference evidence="2" key="1">
    <citation type="journal article" date="2020" name="Stud. Mycol.">
        <title>101 Dothideomycetes genomes: a test case for predicting lifestyles and emergence of pathogens.</title>
        <authorList>
            <person name="Haridas S."/>
            <person name="Albert R."/>
            <person name="Binder M."/>
            <person name="Bloem J."/>
            <person name="Labutti K."/>
            <person name="Salamov A."/>
            <person name="Andreopoulos B."/>
            <person name="Baker S."/>
            <person name="Barry K."/>
            <person name="Bills G."/>
            <person name="Bluhm B."/>
            <person name="Cannon C."/>
            <person name="Castanera R."/>
            <person name="Culley D."/>
            <person name="Daum C."/>
            <person name="Ezra D."/>
            <person name="Gonzalez J."/>
            <person name="Henrissat B."/>
            <person name="Kuo A."/>
            <person name="Liang C."/>
            <person name="Lipzen A."/>
            <person name="Lutzoni F."/>
            <person name="Magnuson J."/>
            <person name="Mondo S."/>
            <person name="Nolan M."/>
            <person name="Ohm R."/>
            <person name="Pangilinan J."/>
            <person name="Park H.-J."/>
            <person name="Ramirez L."/>
            <person name="Alfaro M."/>
            <person name="Sun H."/>
            <person name="Tritt A."/>
            <person name="Yoshinaga Y."/>
            <person name="Zwiers L.-H."/>
            <person name="Turgeon B."/>
            <person name="Goodwin S."/>
            <person name="Spatafora J."/>
            <person name="Crous P."/>
            <person name="Grigoriev I."/>
        </authorList>
    </citation>
    <scope>NUCLEOTIDE SEQUENCE</scope>
    <source>
        <strain evidence="2">CBS 121739</strain>
    </source>
</reference>
<dbReference type="PANTHER" id="PTHR39472">
    <property type="entry name" value="EXPRESSED PROTEIN"/>
    <property type="match status" value="1"/>
</dbReference>
<organism evidence="2 3">
    <name type="scientific">Pseudovirgaria hyperparasitica</name>
    <dbReference type="NCBI Taxonomy" id="470096"/>
    <lineage>
        <taxon>Eukaryota</taxon>
        <taxon>Fungi</taxon>
        <taxon>Dikarya</taxon>
        <taxon>Ascomycota</taxon>
        <taxon>Pezizomycotina</taxon>
        <taxon>Dothideomycetes</taxon>
        <taxon>Dothideomycetes incertae sedis</taxon>
        <taxon>Acrospermales</taxon>
        <taxon>Acrospermaceae</taxon>
        <taxon>Pseudovirgaria</taxon>
    </lineage>
</organism>
<protein>
    <submittedName>
        <fullName evidence="2">Uncharacterized protein</fullName>
    </submittedName>
</protein>
<dbReference type="PANTHER" id="PTHR39472:SF1">
    <property type="entry name" value="EXPRESSED PROTEIN"/>
    <property type="match status" value="1"/>
</dbReference>
<feature type="region of interest" description="Disordered" evidence="1">
    <location>
        <begin position="1"/>
        <end position="21"/>
    </location>
</feature>
<dbReference type="EMBL" id="ML996573">
    <property type="protein sequence ID" value="KAF2757774.1"/>
    <property type="molecule type" value="Genomic_DNA"/>
</dbReference>
<evidence type="ECO:0000313" key="3">
    <source>
        <dbReference type="Proteomes" id="UP000799437"/>
    </source>
</evidence>
<evidence type="ECO:0000313" key="2">
    <source>
        <dbReference type="EMBL" id="KAF2757774.1"/>
    </source>
</evidence>
<dbReference type="OrthoDB" id="21214at2759"/>
<keyword evidence="3" id="KW-1185">Reference proteome</keyword>
<name>A0A6A6W6X0_9PEZI</name>
<gene>
    <name evidence="2" type="ORF">EJ05DRAFT_476982</name>
</gene>
<dbReference type="Proteomes" id="UP000799437">
    <property type="component" value="Unassembled WGS sequence"/>
</dbReference>
<dbReference type="GeneID" id="54485208"/>
<dbReference type="RefSeq" id="XP_033600225.1">
    <property type="nucleotide sequence ID" value="XM_033744154.1"/>
</dbReference>
<sequence>MNQHQANGNVPMMNGMPSSGQQTDMTHLWTVINTLSDALAENRAQNTSLVNGIHQIQARINEDGAFPPPNHVNGETTNSLAAQNASLEAENLALRRTNAALTAELETSTALLDDYESSLKIILDKLRPYAFNHQQALLSIHRHYNSLLESERQERLEQSLDHARWQAGLGKVAELAREALRAQTEDRTPYLGKIAELKYENRVLRRLNGWEEGSDSEGEEEKRSQLGQ</sequence>
<dbReference type="AlphaFoldDB" id="A0A6A6W6X0"/>
<proteinExistence type="predicted"/>
<evidence type="ECO:0000256" key="1">
    <source>
        <dbReference type="SAM" id="MobiDB-lite"/>
    </source>
</evidence>
<accession>A0A6A6W6X0</accession>